<dbReference type="SUPFAM" id="SSF46689">
    <property type="entry name" value="Homeodomain-like"/>
    <property type="match status" value="1"/>
</dbReference>
<evidence type="ECO:0000256" key="1">
    <source>
        <dbReference type="ARBA" id="ARBA00023015"/>
    </source>
</evidence>
<sequence length="210" mass="23048">MSPMDEPMPAEIEAVQKRRRPARRGEGSQLRSEIIEAARRHVTETGDASSLSLRSVARAVGVATTSIYLHFHDIGELMSVVKERLFQQFIEMLTSAAVAAGDDPHARVRAMSLVYVDFGLTHPADYYVMFSPLPASMAQGEQVTQQADEAFDLLREAVADAVATSEDDDVALHLWTALHGIVALRKLGTFPWPPVDEQVDSLLGLLLAPR</sequence>
<keyword evidence="3" id="KW-0804">Transcription</keyword>
<dbReference type="InterPro" id="IPR050109">
    <property type="entry name" value="HTH-type_TetR-like_transc_reg"/>
</dbReference>
<dbReference type="InterPro" id="IPR001647">
    <property type="entry name" value="HTH_TetR"/>
</dbReference>
<proteinExistence type="predicted"/>
<protein>
    <submittedName>
        <fullName evidence="6">TetR/AcrR family transcriptional regulator</fullName>
    </submittedName>
</protein>
<dbReference type="EMBL" id="CP030073">
    <property type="protein sequence ID" value="AWW35444.1"/>
    <property type="molecule type" value="Genomic_DNA"/>
</dbReference>
<keyword evidence="1" id="KW-0805">Transcription regulation</keyword>
<organism evidence="6 7">
    <name type="scientific">Streptomyces cadmiisoli</name>
    <dbReference type="NCBI Taxonomy" id="2184053"/>
    <lineage>
        <taxon>Bacteria</taxon>
        <taxon>Bacillati</taxon>
        <taxon>Actinomycetota</taxon>
        <taxon>Actinomycetes</taxon>
        <taxon>Kitasatosporales</taxon>
        <taxon>Streptomycetaceae</taxon>
        <taxon>Streptomyces</taxon>
        <taxon>Streptomyces aurantiacus group</taxon>
    </lineage>
</organism>
<dbReference type="GO" id="GO:0003700">
    <property type="term" value="F:DNA-binding transcription factor activity"/>
    <property type="evidence" value="ECO:0007669"/>
    <property type="project" value="TreeGrafter"/>
</dbReference>
<dbReference type="AlphaFoldDB" id="A0A2Z4IRQ2"/>
<dbReference type="PANTHER" id="PTHR30055:SF234">
    <property type="entry name" value="HTH-TYPE TRANSCRIPTIONAL REGULATOR BETI"/>
    <property type="match status" value="1"/>
</dbReference>
<reference evidence="6 7" key="1">
    <citation type="journal article" date="2019" name="Int. J. Syst. Evol. Microbiol.">
        <title>Streptomyces cadmiisoli sp. nov., a novel actinomycete isolated from cadmium-contaminated soil.</title>
        <authorList>
            <person name="Li K."/>
            <person name="Tang X."/>
            <person name="Zhao J."/>
            <person name="Guo Y."/>
            <person name="Tang Y."/>
            <person name="Gao J."/>
        </authorList>
    </citation>
    <scope>NUCLEOTIDE SEQUENCE [LARGE SCALE GENOMIC DNA]</scope>
    <source>
        <strain evidence="6 7">ZFG47</strain>
    </source>
</reference>
<evidence type="ECO:0000313" key="6">
    <source>
        <dbReference type="EMBL" id="AWW35444.1"/>
    </source>
</evidence>
<feature type="DNA-binding region" description="H-T-H motif" evidence="4">
    <location>
        <begin position="52"/>
        <end position="71"/>
    </location>
</feature>
<evidence type="ECO:0000259" key="5">
    <source>
        <dbReference type="PROSITE" id="PS50977"/>
    </source>
</evidence>
<keyword evidence="2 4" id="KW-0238">DNA-binding</keyword>
<dbReference type="InterPro" id="IPR036271">
    <property type="entry name" value="Tet_transcr_reg_TetR-rel_C_sf"/>
</dbReference>
<dbReference type="GO" id="GO:0000976">
    <property type="term" value="F:transcription cis-regulatory region binding"/>
    <property type="evidence" value="ECO:0007669"/>
    <property type="project" value="TreeGrafter"/>
</dbReference>
<dbReference type="Proteomes" id="UP000249616">
    <property type="component" value="Chromosome"/>
</dbReference>
<evidence type="ECO:0000256" key="4">
    <source>
        <dbReference type="PROSITE-ProRule" id="PRU00335"/>
    </source>
</evidence>
<dbReference type="InterPro" id="IPR009057">
    <property type="entry name" value="Homeodomain-like_sf"/>
</dbReference>
<feature type="domain" description="HTH tetR-type" evidence="5">
    <location>
        <begin position="28"/>
        <end position="89"/>
    </location>
</feature>
<dbReference type="PANTHER" id="PTHR30055">
    <property type="entry name" value="HTH-TYPE TRANSCRIPTIONAL REGULATOR RUTR"/>
    <property type="match status" value="1"/>
</dbReference>
<accession>A0A2Z4IRQ2</accession>
<keyword evidence="7" id="KW-1185">Reference proteome</keyword>
<dbReference type="InterPro" id="IPR025996">
    <property type="entry name" value="MT1864/Rv1816-like_C"/>
</dbReference>
<dbReference type="Gene3D" id="1.10.357.10">
    <property type="entry name" value="Tetracycline Repressor, domain 2"/>
    <property type="match status" value="1"/>
</dbReference>
<gene>
    <name evidence="6" type="ORF">DN051_01075</name>
</gene>
<dbReference type="SUPFAM" id="SSF48498">
    <property type="entry name" value="Tetracyclin repressor-like, C-terminal domain"/>
    <property type="match status" value="1"/>
</dbReference>
<dbReference type="Pfam" id="PF13305">
    <property type="entry name" value="TetR_C_33"/>
    <property type="match status" value="1"/>
</dbReference>
<dbReference type="KEGG" id="scad:DN051_01075"/>
<name>A0A2Z4IRQ2_9ACTN</name>
<evidence type="ECO:0000256" key="2">
    <source>
        <dbReference type="ARBA" id="ARBA00023125"/>
    </source>
</evidence>
<evidence type="ECO:0000256" key="3">
    <source>
        <dbReference type="ARBA" id="ARBA00023163"/>
    </source>
</evidence>
<dbReference type="PROSITE" id="PS50977">
    <property type="entry name" value="HTH_TETR_2"/>
    <property type="match status" value="1"/>
</dbReference>
<evidence type="ECO:0000313" key="7">
    <source>
        <dbReference type="Proteomes" id="UP000249616"/>
    </source>
</evidence>